<dbReference type="EMBL" id="MLJW01000259">
    <property type="protein sequence ID" value="OIQ91457.1"/>
    <property type="molecule type" value="Genomic_DNA"/>
</dbReference>
<reference evidence="1" key="1">
    <citation type="submission" date="2016-10" db="EMBL/GenBank/DDBJ databases">
        <title>Sequence of Gallionella enrichment culture.</title>
        <authorList>
            <person name="Poehlein A."/>
            <person name="Muehling M."/>
            <person name="Daniel R."/>
        </authorList>
    </citation>
    <scope>NUCLEOTIDE SEQUENCE</scope>
</reference>
<comment type="caution">
    <text evidence="1">The sequence shown here is derived from an EMBL/GenBank/DDBJ whole genome shotgun (WGS) entry which is preliminary data.</text>
</comment>
<organism evidence="1">
    <name type="scientific">mine drainage metagenome</name>
    <dbReference type="NCBI Taxonomy" id="410659"/>
    <lineage>
        <taxon>unclassified sequences</taxon>
        <taxon>metagenomes</taxon>
        <taxon>ecological metagenomes</taxon>
    </lineage>
</organism>
<name>A0A1J5R6D5_9ZZZZ</name>
<accession>A0A1J5R6D5</accession>
<gene>
    <name evidence="1" type="ORF">GALL_266630</name>
</gene>
<protein>
    <submittedName>
        <fullName evidence="1">Uncharacterized protein</fullName>
    </submittedName>
</protein>
<sequence length="173" mass="19994">METPPKITLTIKLRSLFKENTRGLKQLKFGEILFHGARYDDPKTHFSQARSFAFERWYAGEYCYANGGIACRNAKVLRLRLKRDVDLIDVNAFPIAMSDEACRLVPSRWQGAAFQMHILPSLAEQFLNRRLDGFWDGEKDILLSSPEQVIDIVNAEEPPTTKREWRQIFGMSL</sequence>
<proteinExistence type="predicted"/>
<evidence type="ECO:0000313" key="1">
    <source>
        <dbReference type="EMBL" id="OIQ91457.1"/>
    </source>
</evidence>
<dbReference type="AlphaFoldDB" id="A0A1J5R6D5"/>